<name>A0AAV2A2Z7_9ARAC</name>
<dbReference type="FunFam" id="3.40.50.300:FF:000827">
    <property type="entry name" value="KTI12 chromatin-associated homolog"/>
    <property type="match status" value="1"/>
</dbReference>
<dbReference type="Pfam" id="PF08433">
    <property type="entry name" value="KTI12"/>
    <property type="match status" value="1"/>
</dbReference>
<gene>
    <name evidence="5" type="ORF">LARSCL_LOCUS9382</name>
</gene>
<proteinExistence type="inferred from homology"/>
<sequence length="275" mass="31452">MPLVIVCGIPCSGKSERAKKLHDFLMSSKKCVLIKDDNVASGFTRNEVYADAQKEKDLRSSLKSEVERHLSKETTVILDAGNYIKGYRYELYCSSKNSKTTHCVIHCDLLPEDCWAFNEKRQSPEQYNQDIFDALVQRFEGPDSRNRWDSPLFIIHKDEELPLKNIEEALYERKAPPPNLSTQNQPLASTNFLYDLDKVTQSIVKNILNAQRGSTPGDFITVPEADQKILLMDSLTPGELARIRRQFISYVKSHPVADESKIPNMFVQFVNKNIH</sequence>
<dbReference type="InterPro" id="IPR027417">
    <property type="entry name" value="P-loop_NTPase"/>
</dbReference>
<evidence type="ECO:0000313" key="5">
    <source>
        <dbReference type="EMBL" id="CAL1277739.1"/>
    </source>
</evidence>
<dbReference type="AlphaFoldDB" id="A0AAV2A2Z7"/>
<organism evidence="5 6">
    <name type="scientific">Larinioides sclopetarius</name>
    <dbReference type="NCBI Taxonomy" id="280406"/>
    <lineage>
        <taxon>Eukaryota</taxon>
        <taxon>Metazoa</taxon>
        <taxon>Ecdysozoa</taxon>
        <taxon>Arthropoda</taxon>
        <taxon>Chelicerata</taxon>
        <taxon>Arachnida</taxon>
        <taxon>Araneae</taxon>
        <taxon>Araneomorphae</taxon>
        <taxon>Entelegynae</taxon>
        <taxon>Araneoidea</taxon>
        <taxon>Araneidae</taxon>
        <taxon>Larinioides</taxon>
    </lineage>
</organism>
<dbReference type="Proteomes" id="UP001497382">
    <property type="component" value="Unassembled WGS sequence"/>
</dbReference>
<dbReference type="GO" id="GO:0005524">
    <property type="term" value="F:ATP binding"/>
    <property type="evidence" value="ECO:0007669"/>
    <property type="project" value="UniProtKB-KW"/>
</dbReference>
<dbReference type="EMBL" id="CAXIEN010000104">
    <property type="protein sequence ID" value="CAL1277739.1"/>
    <property type="molecule type" value="Genomic_DNA"/>
</dbReference>
<accession>A0AAV2A2Z7</accession>
<evidence type="ECO:0000256" key="2">
    <source>
        <dbReference type="ARBA" id="ARBA00022840"/>
    </source>
</evidence>
<dbReference type="GO" id="GO:0006357">
    <property type="term" value="P:regulation of transcription by RNA polymerase II"/>
    <property type="evidence" value="ECO:0007669"/>
    <property type="project" value="UniProtKB-ARBA"/>
</dbReference>
<protein>
    <recommendedName>
        <fullName evidence="4">Protein KTI12 homolog</fullName>
    </recommendedName>
</protein>
<evidence type="ECO:0000313" key="6">
    <source>
        <dbReference type="Proteomes" id="UP001497382"/>
    </source>
</evidence>
<comment type="caution">
    <text evidence="5">The sequence shown here is derived from an EMBL/GenBank/DDBJ whole genome shotgun (WGS) entry which is preliminary data.</text>
</comment>
<dbReference type="SUPFAM" id="SSF52540">
    <property type="entry name" value="P-loop containing nucleoside triphosphate hydrolases"/>
    <property type="match status" value="1"/>
</dbReference>
<keyword evidence="6" id="KW-1185">Reference proteome</keyword>
<dbReference type="GO" id="GO:0006400">
    <property type="term" value="P:tRNA modification"/>
    <property type="evidence" value="ECO:0007669"/>
    <property type="project" value="UniProtKB-ARBA"/>
</dbReference>
<dbReference type="Gene3D" id="3.40.50.300">
    <property type="entry name" value="P-loop containing nucleotide triphosphate hydrolases"/>
    <property type="match status" value="1"/>
</dbReference>
<dbReference type="InterPro" id="IPR013641">
    <property type="entry name" value="KTI12/PSTK"/>
</dbReference>
<keyword evidence="1" id="KW-0547">Nucleotide-binding</keyword>
<keyword evidence="2" id="KW-0067">ATP-binding</keyword>
<evidence type="ECO:0000256" key="3">
    <source>
        <dbReference type="ARBA" id="ARBA00025768"/>
    </source>
</evidence>
<evidence type="ECO:0000256" key="4">
    <source>
        <dbReference type="ARBA" id="ARBA00026170"/>
    </source>
</evidence>
<comment type="similarity">
    <text evidence="3">Belongs to the KTI12 family.</text>
</comment>
<evidence type="ECO:0000256" key="1">
    <source>
        <dbReference type="ARBA" id="ARBA00022741"/>
    </source>
</evidence>
<dbReference type="PANTHER" id="PTHR12435">
    <property type="match status" value="1"/>
</dbReference>
<reference evidence="5 6" key="1">
    <citation type="submission" date="2024-04" db="EMBL/GenBank/DDBJ databases">
        <authorList>
            <person name="Rising A."/>
            <person name="Reimegard J."/>
            <person name="Sonavane S."/>
            <person name="Akerstrom W."/>
            <person name="Nylinder S."/>
            <person name="Hedman E."/>
            <person name="Kallberg Y."/>
        </authorList>
    </citation>
    <scope>NUCLEOTIDE SEQUENCE [LARGE SCALE GENOMIC DNA]</scope>
</reference>